<name>J3L0T1_ORYBR</name>
<reference evidence="2" key="2">
    <citation type="submission" date="2013-04" db="UniProtKB">
        <authorList>
            <consortium name="EnsemblPlants"/>
        </authorList>
    </citation>
    <scope>IDENTIFICATION</scope>
</reference>
<reference evidence="2" key="1">
    <citation type="journal article" date="2013" name="Nat. Commun.">
        <title>Whole-genome sequencing of Oryza brachyantha reveals mechanisms underlying Oryza genome evolution.</title>
        <authorList>
            <person name="Chen J."/>
            <person name="Huang Q."/>
            <person name="Gao D."/>
            <person name="Wang J."/>
            <person name="Lang Y."/>
            <person name="Liu T."/>
            <person name="Li B."/>
            <person name="Bai Z."/>
            <person name="Luis Goicoechea J."/>
            <person name="Liang C."/>
            <person name="Chen C."/>
            <person name="Zhang W."/>
            <person name="Sun S."/>
            <person name="Liao Y."/>
            <person name="Zhang X."/>
            <person name="Yang L."/>
            <person name="Song C."/>
            <person name="Wang M."/>
            <person name="Shi J."/>
            <person name="Liu G."/>
            <person name="Liu J."/>
            <person name="Zhou H."/>
            <person name="Zhou W."/>
            <person name="Yu Q."/>
            <person name="An N."/>
            <person name="Chen Y."/>
            <person name="Cai Q."/>
            <person name="Wang B."/>
            <person name="Liu B."/>
            <person name="Min J."/>
            <person name="Huang Y."/>
            <person name="Wu H."/>
            <person name="Li Z."/>
            <person name="Zhang Y."/>
            <person name="Yin Y."/>
            <person name="Song W."/>
            <person name="Jiang J."/>
            <person name="Jackson S.A."/>
            <person name="Wing R.A."/>
            <person name="Wang J."/>
            <person name="Chen M."/>
        </authorList>
    </citation>
    <scope>NUCLEOTIDE SEQUENCE [LARGE SCALE GENOMIC DNA]</scope>
    <source>
        <strain evidence="2">cv. IRGC 101232</strain>
    </source>
</reference>
<evidence type="ECO:0000313" key="3">
    <source>
        <dbReference type="Proteomes" id="UP000006038"/>
    </source>
</evidence>
<dbReference type="Gramene" id="OB01G28370.1">
    <property type="protein sequence ID" value="OB01G28370.1"/>
    <property type="gene ID" value="OB01G28370"/>
</dbReference>
<feature type="compositionally biased region" description="Basic and acidic residues" evidence="1">
    <location>
        <begin position="63"/>
        <end position="79"/>
    </location>
</feature>
<keyword evidence="3" id="KW-1185">Reference proteome</keyword>
<evidence type="ECO:0000313" key="2">
    <source>
        <dbReference type="EnsemblPlants" id="OB01G28370.1"/>
    </source>
</evidence>
<sequence length="505" mass="54068">MAAATDTGKELPLSAWHTSASTDNNLTVMTRAVRLSSPFPHGESATCGLPPVSLVPPSWPLPELKRPTKESAHEPRASDIDSGIPAQGTLPKPVGTAILTNTEVVPSKPEAMAPLASASVTTLMTSPVSAPADSATAELTGTLVIGTAAPTPPTPPPLPAGSELVKPLPAVTAMTDEGSLSVPTPIEHVTGLPLVDKVVGGSPKGRVGCVVATMSPMATVMVRSSTSSQSKQPSTSATPMQITWVKEGRTNSIRLDASEDQCVIARLEDFIDRSVQIVKLCSPASRWQTFGRFWYLNELPQCASYSLRTSLWSLERAKAIENKQQDEIAALRVDQVSHLERMKGDEEGQYWPASRVLEASGIHMVDLEVECSMLKALNTVFESECSKPKKNKDATTAELVGKLPWPDSFMILRYIESLAPSSSLASIDNVIRRLGEVPAQHGTELRETTNIGVSHALAIIKSLYPRVDLKAVVDGFAADYDEEATLKLVNKAQLATESVMDYMGL</sequence>
<dbReference type="Proteomes" id="UP000006038">
    <property type="component" value="Chromosome 1"/>
</dbReference>
<dbReference type="AlphaFoldDB" id="J3L0T1"/>
<protein>
    <submittedName>
        <fullName evidence="2">Uncharacterized protein</fullName>
    </submittedName>
</protein>
<feature type="region of interest" description="Disordered" evidence="1">
    <location>
        <begin position="60"/>
        <end position="92"/>
    </location>
</feature>
<accession>J3L0T1</accession>
<proteinExistence type="predicted"/>
<evidence type="ECO:0000256" key="1">
    <source>
        <dbReference type="SAM" id="MobiDB-lite"/>
    </source>
</evidence>
<dbReference type="EnsemblPlants" id="OB01G28370.1">
    <property type="protein sequence ID" value="OB01G28370.1"/>
    <property type="gene ID" value="OB01G28370"/>
</dbReference>
<organism evidence="2">
    <name type="scientific">Oryza brachyantha</name>
    <name type="common">malo sina</name>
    <dbReference type="NCBI Taxonomy" id="4533"/>
    <lineage>
        <taxon>Eukaryota</taxon>
        <taxon>Viridiplantae</taxon>
        <taxon>Streptophyta</taxon>
        <taxon>Embryophyta</taxon>
        <taxon>Tracheophyta</taxon>
        <taxon>Spermatophyta</taxon>
        <taxon>Magnoliopsida</taxon>
        <taxon>Liliopsida</taxon>
        <taxon>Poales</taxon>
        <taxon>Poaceae</taxon>
        <taxon>BOP clade</taxon>
        <taxon>Oryzoideae</taxon>
        <taxon>Oryzeae</taxon>
        <taxon>Oryzinae</taxon>
        <taxon>Oryza</taxon>
    </lineage>
</organism>
<dbReference type="HOGENOM" id="CLU_558229_0_0_1"/>